<dbReference type="Proteomes" id="UP001417504">
    <property type="component" value="Unassembled WGS sequence"/>
</dbReference>
<evidence type="ECO:0000313" key="1">
    <source>
        <dbReference type="EMBL" id="KAK9145491.1"/>
    </source>
</evidence>
<comment type="caution">
    <text evidence="1">The sequence shown here is derived from an EMBL/GenBank/DDBJ whole genome shotgun (WGS) entry which is preliminary data.</text>
</comment>
<dbReference type="GO" id="GO:0006633">
    <property type="term" value="P:fatty acid biosynthetic process"/>
    <property type="evidence" value="ECO:0007669"/>
    <property type="project" value="TreeGrafter"/>
</dbReference>
<reference evidence="1 2" key="1">
    <citation type="submission" date="2024-01" db="EMBL/GenBank/DDBJ databases">
        <title>Genome assemblies of Stephania.</title>
        <authorList>
            <person name="Yang L."/>
        </authorList>
    </citation>
    <scope>NUCLEOTIDE SEQUENCE [LARGE SCALE GENOMIC DNA]</scope>
    <source>
        <strain evidence="1">QJT</strain>
        <tissue evidence="1">Leaf</tissue>
    </source>
</reference>
<dbReference type="GO" id="GO:0005829">
    <property type="term" value="C:cytosol"/>
    <property type="evidence" value="ECO:0007669"/>
    <property type="project" value="TreeGrafter"/>
</dbReference>
<gene>
    <name evidence="1" type="ORF">Sjap_005394</name>
</gene>
<proteinExistence type="predicted"/>
<dbReference type="AlphaFoldDB" id="A0AAP0K465"/>
<dbReference type="GO" id="GO:0003878">
    <property type="term" value="F:ATP citrate synthase activity"/>
    <property type="evidence" value="ECO:0007669"/>
    <property type="project" value="TreeGrafter"/>
</dbReference>
<evidence type="ECO:0000313" key="2">
    <source>
        <dbReference type="Proteomes" id="UP001417504"/>
    </source>
</evidence>
<dbReference type="PANTHER" id="PTHR23118:SF42">
    <property type="entry name" value="ATP-CITRATE SYNTHASE"/>
    <property type="match status" value="1"/>
</dbReference>
<dbReference type="EMBL" id="JBBNAE010000002">
    <property type="protein sequence ID" value="KAK9145491.1"/>
    <property type="molecule type" value="Genomic_DNA"/>
</dbReference>
<organism evidence="1 2">
    <name type="scientific">Stephania japonica</name>
    <dbReference type="NCBI Taxonomy" id="461633"/>
    <lineage>
        <taxon>Eukaryota</taxon>
        <taxon>Viridiplantae</taxon>
        <taxon>Streptophyta</taxon>
        <taxon>Embryophyta</taxon>
        <taxon>Tracheophyta</taxon>
        <taxon>Spermatophyta</taxon>
        <taxon>Magnoliopsida</taxon>
        <taxon>Ranunculales</taxon>
        <taxon>Menispermaceae</taxon>
        <taxon>Menispermoideae</taxon>
        <taxon>Cissampelideae</taxon>
        <taxon>Stephania</taxon>
    </lineage>
</organism>
<dbReference type="InterPro" id="IPR002020">
    <property type="entry name" value="Citrate_synthase"/>
</dbReference>
<dbReference type="Gene3D" id="3.40.50.720">
    <property type="entry name" value="NAD(P)-binding Rossmann-like Domain"/>
    <property type="match status" value="1"/>
</dbReference>
<name>A0AAP0K465_9MAGN</name>
<protein>
    <submittedName>
        <fullName evidence="1">Uncharacterized protein</fullName>
    </submittedName>
</protein>
<dbReference type="PANTHER" id="PTHR23118">
    <property type="entry name" value="ATP-CITRATE SYNTHASE"/>
    <property type="match status" value="1"/>
</dbReference>
<dbReference type="GO" id="GO:0006085">
    <property type="term" value="P:acetyl-CoA biosynthetic process"/>
    <property type="evidence" value="ECO:0007669"/>
    <property type="project" value="TreeGrafter"/>
</dbReference>
<sequence length="63" mass="6695">MILPFKIEVACAMHPTNDVFINFASFRSATASSIAALKQPTIRVIAIIAEGVPDLSKTGAYEG</sequence>
<accession>A0AAP0K465</accession>
<keyword evidence="2" id="KW-1185">Reference proteome</keyword>